<name>A0A1H3F615_9RHOB</name>
<dbReference type="STRING" id="985054.SAMN05444358_11362"/>
<reference evidence="3" key="1">
    <citation type="submission" date="2016-10" db="EMBL/GenBank/DDBJ databases">
        <authorList>
            <person name="Varghese N."/>
            <person name="Submissions S."/>
        </authorList>
    </citation>
    <scope>NUCLEOTIDE SEQUENCE [LARGE SCALE GENOMIC DNA]</scope>
    <source>
        <strain evidence="3">DSM 27839</strain>
    </source>
</reference>
<dbReference type="InterPro" id="IPR052183">
    <property type="entry name" value="IS_Transposase"/>
</dbReference>
<proteinExistence type="predicted"/>
<gene>
    <name evidence="2" type="ORF">SAMN05444358_11362</name>
</gene>
<dbReference type="EMBL" id="FNNP01000013">
    <property type="protein sequence ID" value="SDX86277.1"/>
    <property type="molecule type" value="Genomic_DNA"/>
</dbReference>
<organism evidence="2 3">
    <name type="scientific">Ruegeria halocynthiae</name>
    <dbReference type="NCBI Taxonomy" id="985054"/>
    <lineage>
        <taxon>Bacteria</taxon>
        <taxon>Pseudomonadati</taxon>
        <taxon>Pseudomonadota</taxon>
        <taxon>Alphaproteobacteria</taxon>
        <taxon>Rhodobacterales</taxon>
        <taxon>Roseobacteraceae</taxon>
        <taxon>Ruegeria</taxon>
    </lineage>
</organism>
<evidence type="ECO:0000313" key="2">
    <source>
        <dbReference type="EMBL" id="SDX86277.1"/>
    </source>
</evidence>
<dbReference type="Pfam" id="PF13610">
    <property type="entry name" value="DDE_Tnp_IS240"/>
    <property type="match status" value="1"/>
</dbReference>
<dbReference type="Proteomes" id="UP000183400">
    <property type="component" value="Unassembled WGS sequence"/>
</dbReference>
<sequence length="128" mass="14766">MNVSFADLLHSCFIVAYGLINFALDEVFVKINGEARNLWRAVDHECEVLESFVKKRGDRKAALKFLRKAMRRYGQPDIVLTDRLRCYDAAMKGIGNAQRRITLENPMSITPYLPDQIRRGNVFTWVNS</sequence>
<evidence type="ECO:0000313" key="3">
    <source>
        <dbReference type="Proteomes" id="UP000183400"/>
    </source>
</evidence>
<dbReference type="AlphaFoldDB" id="A0A1H3F615"/>
<protein>
    <submittedName>
        <fullName evidence="2">DDE domain-containing protein</fullName>
    </submittedName>
</protein>
<dbReference type="PANTHER" id="PTHR35528">
    <property type="entry name" value="BLL1675 PROTEIN"/>
    <property type="match status" value="1"/>
</dbReference>
<dbReference type="PANTHER" id="PTHR35528:SF3">
    <property type="entry name" value="BLL1675 PROTEIN"/>
    <property type="match status" value="1"/>
</dbReference>
<accession>A0A1H3F615</accession>
<feature type="domain" description="DDE" evidence="1">
    <location>
        <begin position="22"/>
        <end position="96"/>
    </location>
</feature>
<dbReference type="InterPro" id="IPR032874">
    <property type="entry name" value="DDE_dom"/>
</dbReference>
<evidence type="ECO:0000259" key="1">
    <source>
        <dbReference type="Pfam" id="PF13610"/>
    </source>
</evidence>
<keyword evidence="3" id="KW-1185">Reference proteome</keyword>